<dbReference type="AlphaFoldDB" id="A0A8H7S3D8"/>
<evidence type="ECO:0000256" key="1">
    <source>
        <dbReference type="SAM" id="Phobius"/>
    </source>
</evidence>
<feature type="transmembrane region" description="Helical" evidence="1">
    <location>
        <begin position="90"/>
        <end position="110"/>
    </location>
</feature>
<dbReference type="EMBL" id="JAEPRB010000096">
    <property type="protein sequence ID" value="KAG2221935.1"/>
    <property type="molecule type" value="Genomic_DNA"/>
</dbReference>
<sequence>MYGSSQKTTLLDMQRKRNGFFMNPDNNTSSTLVANQLNNNEKNSFDRNDSSVDVQSIVSSYVESDSSSSSSITNSALGDQHGKFEYDGGYQGWLVVLGSSLASFTVFGTMMSW</sequence>
<proteinExistence type="predicted"/>
<organism evidence="2 3">
    <name type="scientific">Circinella minor</name>
    <dbReference type="NCBI Taxonomy" id="1195481"/>
    <lineage>
        <taxon>Eukaryota</taxon>
        <taxon>Fungi</taxon>
        <taxon>Fungi incertae sedis</taxon>
        <taxon>Mucoromycota</taxon>
        <taxon>Mucoromycotina</taxon>
        <taxon>Mucoromycetes</taxon>
        <taxon>Mucorales</taxon>
        <taxon>Lichtheimiaceae</taxon>
        <taxon>Circinella</taxon>
    </lineage>
</organism>
<protein>
    <submittedName>
        <fullName evidence="2">Uncharacterized protein</fullName>
    </submittedName>
</protein>
<keyword evidence="3" id="KW-1185">Reference proteome</keyword>
<keyword evidence="1" id="KW-0472">Membrane</keyword>
<keyword evidence="1" id="KW-1133">Transmembrane helix</keyword>
<name>A0A8H7S3D8_9FUNG</name>
<accession>A0A8H7S3D8</accession>
<dbReference type="Proteomes" id="UP000646827">
    <property type="component" value="Unassembled WGS sequence"/>
</dbReference>
<evidence type="ECO:0000313" key="3">
    <source>
        <dbReference type="Proteomes" id="UP000646827"/>
    </source>
</evidence>
<reference evidence="2 3" key="1">
    <citation type="submission" date="2020-12" db="EMBL/GenBank/DDBJ databases">
        <title>Metabolic potential, ecology and presence of endohyphal bacteria is reflected in genomic diversity of Mucoromycotina.</title>
        <authorList>
            <person name="Muszewska A."/>
            <person name="Okrasinska A."/>
            <person name="Steczkiewicz K."/>
            <person name="Drgas O."/>
            <person name="Orlowska M."/>
            <person name="Perlinska-Lenart U."/>
            <person name="Aleksandrzak-Piekarczyk T."/>
            <person name="Szatraj K."/>
            <person name="Zielenkiewicz U."/>
            <person name="Pilsyk S."/>
            <person name="Malc E."/>
            <person name="Mieczkowski P."/>
            <person name="Kruszewska J.S."/>
            <person name="Biernat P."/>
            <person name="Pawlowska J."/>
        </authorList>
    </citation>
    <scope>NUCLEOTIDE SEQUENCE [LARGE SCALE GENOMIC DNA]</scope>
    <source>
        <strain evidence="2 3">CBS 142.35</strain>
    </source>
</reference>
<keyword evidence="1" id="KW-0812">Transmembrane</keyword>
<gene>
    <name evidence="2" type="ORF">INT45_013271</name>
</gene>
<comment type="caution">
    <text evidence="2">The sequence shown here is derived from an EMBL/GenBank/DDBJ whole genome shotgun (WGS) entry which is preliminary data.</text>
</comment>
<evidence type="ECO:0000313" key="2">
    <source>
        <dbReference type="EMBL" id="KAG2221935.1"/>
    </source>
</evidence>